<reference evidence="3" key="4">
    <citation type="journal article" date="2018" name="Nat. Plants">
        <title>Whole-genome landscape of Medicago truncatula symbiotic genes.</title>
        <authorList>
            <person name="Pecrix Y."/>
            <person name="Gamas P."/>
            <person name="Carrere S."/>
        </authorList>
    </citation>
    <scope>NUCLEOTIDE SEQUENCE</scope>
    <source>
        <tissue evidence="3">Leaves</tissue>
    </source>
</reference>
<dbReference type="AlphaFoldDB" id="G7JV21"/>
<dbReference type="PaxDb" id="3880-AES89761"/>
<organism evidence="2 5">
    <name type="scientific">Medicago truncatula</name>
    <name type="common">Barrel medic</name>
    <name type="synonym">Medicago tribuloides</name>
    <dbReference type="NCBI Taxonomy" id="3880"/>
    <lineage>
        <taxon>Eukaryota</taxon>
        <taxon>Viridiplantae</taxon>
        <taxon>Streptophyta</taxon>
        <taxon>Embryophyta</taxon>
        <taxon>Tracheophyta</taxon>
        <taxon>Spermatophyta</taxon>
        <taxon>Magnoliopsida</taxon>
        <taxon>eudicotyledons</taxon>
        <taxon>Gunneridae</taxon>
        <taxon>Pentapetalae</taxon>
        <taxon>rosids</taxon>
        <taxon>fabids</taxon>
        <taxon>Fabales</taxon>
        <taxon>Fabaceae</taxon>
        <taxon>Papilionoideae</taxon>
        <taxon>50 kb inversion clade</taxon>
        <taxon>NPAAA clade</taxon>
        <taxon>Hologalegina</taxon>
        <taxon>IRL clade</taxon>
        <taxon>Trifolieae</taxon>
        <taxon>Medicago</taxon>
    </lineage>
</organism>
<feature type="compositionally biased region" description="Basic and acidic residues" evidence="1">
    <location>
        <begin position="44"/>
        <end position="78"/>
    </location>
</feature>
<dbReference type="EMBL" id="CM001220">
    <property type="protein sequence ID" value="AES89761.1"/>
    <property type="molecule type" value="Genomic_DNA"/>
</dbReference>
<dbReference type="EnsemblPlants" id="AES89761">
    <property type="protein sequence ID" value="AES89761"/>
    <property type="gene ID" value="MTR_4g079690"/>
</dbReference>
<feature type="compositionally biased region" description="Basic and acidic residues" evidence="1">
    <location>
        <begin position="99"/>
        <end position="120"/>
    </location>
</feature>
<gene>
    <name evidence="4" type="primary">11422335</name>
    <name evidence="2" type="ordered locus">MTR_4g079690</name>
    <name evidence="3" type="ORF">MtrunA17_Chr4g0041001</name>
</gene>
<feature type="region of interest" description="Disordered" evidence="1">
    <location>
        <begin position="98"/>
        <end position="239"/>
    </location>
</feature>
<proteinExistence type="predicted"/>
<dbReference type="HOGENOM" id="CLU_755169_0_0_1"/>
<evidence type="ECO:0000313" key="2">
    <source>
        <dbReference type="EMBL" id="AES89761.1"/>
    </source>
</evidence>
<evidence type="ECO:0000256" key="1">
    <source>
        <dbReference type="SAM" id="MobiDB-lite"/>
    </source>
</evidence>
<dbReference type="Gramene" id="rna24343">
    <property type="protein sequence ID" value="RHN61842.1"/>
    <property type="gene ID" value="gene24343"/>
</dbReference>
<accession>G7JV21</accession>
<evidence type="ECO:0000313" key="4">
    <source>
        <dbReference type="EnsemblPlants" id="AES89761"/>
    </source>
</evidence>
<evidence type="ECO:0000313" key="3">
    <source>
        <dbReference type="EMBL" id="RHN61842.1"/>
    </source>
</evidence>
<dbReference type="GO" id="GO:0009631">
    <property type="term" value="P:cold acclimation"/>
    <property type="evidence" value="ECO:0000318"/>
    <property type="project" value="GO_Central"/>
</dbReference>
<dbReference type="KEGG" id="mtr:11422335"/>
<feature type="compositionally biased region" description="Polar residues" evidence="1">
    <location>
        <begin position="189"/>
        <end position="200"/>
    </location>
</feature>
<feature type="region of interest" description="Disordered" evidence="1">
    <location>
        <begin position="44"/>
        <end position="79"/>
    </location>
</feature>
<reference evidence="4" key="3">
    <citation type="submission" date="2015-04" db="UniProtKB">
        <authorList>
            <consortium name="EnsemblPlants"/>
        </authorList>
    </citation>
    <scope>IDENTIFICATION</scope>
    <source>
        <strain evidence="4">cv. Jemalong A17</strain>
    </source>
</reference>
<dbReference type="EMBL" id="PSQE01000004">
    <property type="protein sequence ID" value="RHN61842.1"/>
    <property type="molecule type" value="Genomic_DNA"/>
</dbReference>
<protein>
    <recommendedName>
        <fullName evidence="6">Seed biotin-containing protein SBP65</fullName>
    </recommendedName>
</protein>
<dbReference type="Proteomes" id="UP000265566">
    <property type="component" value="Chromosome 4"/>
</dbReference>
<keyword evidence="5" id="KW-1185">Reference proteome</keyword>
<feature type="compositionally biased region" description="Basic and acidic residues" evidence="1">
    <location>
        <begin position="128"/>
        <end position="177"/>
    </location>
</feature>
<dbReference type="Proteomes" id="UP000002051">
    <property type="component" value="Chromosome 4"/>
</dbReference>
<reference evidence="2 5" key="1">
    <citation type="journal article" date="2011" name="Nature">
        <title>The Medicago genome provides insight into the evolution of rhizobial symbioses.</title>
        <authorList>
            <person name="Young N.D."/>
            <person name="Debelle F."/>
            <person name="Oldroyd G.E."/>
            <person name="Geurts R."/>
            <person name="Cannon S.B."/>
            <person name="Udvardi M.K."/>
            <person name="Benedito V.A."/>
            <person name="Mayer K.F."/>
            <person name="Gouzy J."/>
            <person name="Schoof H."/>
            <person name="Van de Peer Y."/>
            <person name="Proost S."/>
            <person name="Cook D.R."/>
            <person name="Meyers B.C."/>
            <person name="Spannagl M."/>
            <person name="Cheung F."/>
            <person name="De Mita S."/>
            <person name="Krishnakumar V."/>
            <person name="Gundlach H."/>
            <person name="Zhou S."/>
            <person name="Mudge J."/>
            <person name="Bharti A.K."/>
            <person name="Murray J.D."/>
            <person name="Naoumkina M.A."/>
            <person name="Rosen B."/>
            <person name="Silverstein K.A."/>
            <person name="Tang H."/>
            <person name="Rombauts S."/>
            <person name="Zhao P.X."/>
            <person name="Zhou P."/>
            <person name="Barbe V."/>
            <person name="Bardou P."/>
            <person name="Bechner M."/>
            <person name="Bellec A."/>
            <person name="Berger A."/>
            <person name="Berges H."/>
            <person name="Bidwell S."/>
            <person name="Bisseling T."/>
            <person name="Choisne N."/>
            <person name="Couloux A."/>
            <person name="Denny R."/>
            <person name="Deshpande S."/>
            <person name="Dai X."/>
            <person name="Doyle J.J."/>
            <person name="Dudez A.M."/>
            <person name="Farmer A.D."/>
            <person name="Fouteau S."/>
            <person name="Franken C."/>
            <person name="Gibelin C."/>
            <person name="Gish J."/>
            <person name="Goldstein S."/>
            <person name="Gonzalez A.J."/>
            <person name="Green P.J."/>
            <person name="Hallab A."/>
            <person name="Hartog M."/>
            <person name="Hua A."/>
            <person name="Humphray S.J."/>
            <person name="Jeong D.H."/>
            <person name="Jing Y."/>
            <person name="Jocker A."/>
            <person name="Kenton S.M."/>
            <person name="Kim D.J."/>
            <person name="Klee K."/>
            <person name="Lai H."/>
            <person name="Lang C."/>
            <person name="Lin S."/>
            <person name="Macmil S.L."/>
            <person name="Magdelenat G."/>
            <person name="Matthews L."/>
            <person name="McCorrison J."/>
            <person name="Monaghan E.L."/>
            <person name="Mun J.H."/>
            <person name="Najar F.Z."/>
            <person name="Nicholson C."/>
            <person name="Noirot C."/>
            <person name="O'Bleness M."/>
            <person name="Paule C.R."/>
            <person name="Poulain J."/>
            <person name="Prion F."/>
            <person name="Qin B."/>
            <person name="Qu C."/>
            <person name="Retzel E.F."/>
            <person name="Riddle C."/>
            <person name="Sallet E."/>
            <person name="Samain S."/>
            <person name="Samson N."/>
            <person name="Sanders I."/>
            <person name="Saurat O."/>
            <person name="Scarpelli C."/>
            <person name="Schiex T."/>
            <person name="Segurens B."/>
            <person name="Severin A.J."/>
            <person name="Sherrier D.J."/>
            <person name="Shi R."/>
            <person name="Sims S."/>
            <person name="Singer S.R."/>
            <person name="Sinharoy S."/>
            <person name="Sterck L."/>
            <person name="Viollet A."/>
            <person name="Wang B.B."/>
            <person name="Wang K."/>
            <person name="Wang M."/>
            <person name="Wang X."/>
            <person name="Warfsmann J."/>
            <person name="Weissenbach J."/>
            <person name="White D.D."/>
            <person name="White J.D."/>
            <person name="Wiley G.B."/>
            <person name="Wincker P."/>
            <person name="Xing Y."/>
            <person name="Yang L."/>
            <person name="Yao Z."/>
            <person name="Ying F."/>
            <person name="Zhai J."/>
            <person name="Zhou L."/>
            <person name="Zuber A."/>
            <person name="Denarie J."/>
            <person name="Dixon R.A."/>
            <person name="May G.D."/>
            <person name="Schwartz D.C."/>
            <person name="Rogers J."/>
            <person name="Quetier F."/>
            <person name="Town C.D."/>
            <person name="Roe B.A."/>
        </authorList>
    </citation>
    <scope>NUCLEOTIDE SEQUENCE [LARGE SCALE GENOMIC DNA]</scope>
    <source>
        <strain evidence="2">A17</strain>
        <strain evidence="4 5">cv. Jemalong A17</strain>
    </source>
</reference>
<evidence type="ECO:0008006" key="6">
    <source>
        <dbReference type="Google" id="ProtNLM"/>
    </source>
</evidence>
<dbReference type="OrthoDB" id="1435031at2759"/>
<feature type="compositionally biased region" description="Basic and acidic residues" evidence="1">
    <location>
        <begin position="217"/>
        <end position="229"/>
    </location>
</feature>
<sequence length="367" mass="40323">MASEQMFRGGVYHETETFLEVREVHIQKHGKNLDKNFAAAVNDIKESNKDKGGGDTDNKKQHIGEPHSGRYNESEEAKGVGGYLNKFEIKGVVEAAAKGLRDREEKETTMDHNRCQKAMDDTNANAQERVKQEARNNEEESEAKRVSQNKEYKEGPSEKTATKSFEETQGQDHEGIEKSSVVRPLPQMANESNTVESFQGVQERDKAKKQGVIGETKIQHAEKMNKTDESLQSQEGGKRNKVYATYADAVKANDSTKSIQEQELNENIAEKSFEGNNEQPQDGVVKMEKVTDGGSTVLGAVGETVAEIGENMIQPAKKVMEKSEEGKEGGVLGAIGETVAEIAQTTKVLALGEGETESKQSIESNAK</sequence>
<reference evidence="2 5" key="2">
    <citation type="journal article" date="2014" name="BMC Genomics">
        <title>An improved genome release (version Mt4.0) for the model legume Medicago truncatula.</title>
        <authorList>
            <person name="Tang H."/>
            <person name="Krishnakumar V."/>
            <person name="Bidwell S."/>
            <person name="Rosen B."/>
            <person name="Chan A."/>
            <person name="Zhou S."/>
            <person name="Gentzbittel L."/>
            <person name="Childs K.L."/>
            <person name="Yandell M."/>
            <person name="Gundlach H."/>
            <person name="Mayer K.F."/>
            <person name="Schwartz D.C."/>
            <person name="Town C.D."/>
        </authorList>
    </citation>
    <scope>GENOME REANNOTATION</scope>
    <source>
        <strain evidence="4 5">cv. Jemalong A17</strain>
    </source>
</reference>
<evidence type="ECO:0000313" key="5">
    <source>
        <dbReference type="Proteomes" id="UP000002051"/>
    </source>
</evidence>
<name>G7JV21_MEDTR</name>